<dbReference type="AlphaFoldDB" id="A0A5E4N305"/>
<dbReference type="EMBL" id="CABPRJ010001435">
    <property type="protein sequence ID" value="VVC36674.1"/>
    <property type="molecule type" value="Genomic_DNA"/>
</dbReference>
<dbReference type="PANTHER" id="PTHR11733:SF167">
    <property type="entry name" value="FI17812P1-RELATED"/>
    <property type="match status" value="1"/>
</dbReference>
<accession>A0A5E4N305</accession>
<dbReference type="Gene3D" id="1.10.1380.10">
    <property type="entry name" value="Neutral endopeptidase , domain2"/>
    <property type="match status" value="1"/>
</dbReference>
<evidence type="ECO:0000313" key="4">
    <source>
        <dbReference type="EMBL" id="VVC36674.1"/>
    </source>
</evidence>
<dbReference type="InterPro" id="IPR024079">
    <property type="entry name" value="MetalloPept_cat_dom_sf"/>
</dbReference>
<proteinExistence type="inferred from homology"/>
<dbReference type="Pfam" id="PF05649">
    <property type="entry name" value="Peptidase_M13_N"/>
    <property type="match status" value="1"/>
</dbReference>
<evidence type="ECO:0000259" key="3">
    <source>
        <dbReference type="Pfam" id="PF05649"/>
    </source>
</evidence>
<evidence type="ECO:0000256" key="2">
    <source>
        <dbReference type="ARBA" id="ARBA00007357"/>
    </source>
</evidence>
<dbReference type="InterPro" id="IPR042089">
    <property type="entry name" value="Peptidase_M13_dom_2"/>
</dbReference>
<name>A0A5E4N305_9HEMI</name>
<dbReference type="InterPro" id="IPR008753">
    <property type="entry name" value="Peptidase_M13_N"/>
</dbReference>
<dbReference type="PROSITE" id="PS51885">
    <property type="entry name" value="NEPRILYSIN"/>
    <property type="match status" value="1"/>
</dbReference>
<comment type="subcellular location">
    <subcellularLocation>
        <location evidence="1">Cell membrane</location>
        <topology evidence="1">Single-pass type II membrane protein</topology>
    </subcellularLocation>
</comment>
<evidence type="ECO:0000313" key="5">
    <source>
        <dbReference type="Proteomes" id="UP000325440"/>
    </source>
</evidence>
<keyword evidence="5" id="KW-1185">Reference proteome</keyword>
<dbReference type="GO" id="GO:0004222">
    <property type="term" value="F:metalloendopeptidase activity"/>
    <property type="evidence" value="ECO:0007669"/>
    <property type="project" value="InterPro"/>
</dbReference>
<protein>
    <submittedName>
        <fullName evidence="4">Peptidase M13, N-terminal domain</fullName>
    </submittedName>
</protein>
<dbReference type="SUPFAM" id="SSF55486">
    <property type="entry name" value="Metalloproteases ('zincins'), catalytic domain"/>
    <property type="match status" value="1"/>
</dbReference>
<evidence type="ECO:0000256" key="1">
    <source>
        <dbReference type="ARBA" id="ARBA00004401"/>
    </source>
</evidence>
<dbReference type="PANTHER" id="PTHR11733">
    <property type="entry name" value="ZINC METALLOPROTEASE FAMILY M13 NEPRILYSIN-RELATED"/>
    <property type="match status" value="1"/>
</dbReference>
<dbReference type="OrthoDB" id="6475849at2759"/>
<organism evidence="4 5">
    <name type="scientific">Cinara cedri</name>
    <dbReference type="NCBI Taxonomy" id="506608"/>
    <lineage>
        <taxon>Eukaryota</taxon>
        <taxon>Metazoa</taxon>
        <taxon>Ecdysozoa</taxon>
        <taxon>Arthropoda</taxon>
        <taxon>Hexapoda</taxon>
        <taxon>Insecta</taxon>
        <taxon>Pterygota</taxon>
        <taxon>Neoptera</taxon>
        <taxon>Paraneoptera</taxon>
        <taxon>Hemiptera</taxon>
        <taxon>Sternorrhyncha</taxon>
        <taxon>Aphidomorpha</taxon>
        <taxon>Aphidoidea</taxon>
        <taxon>Aphididae</taxon>
        <taxon>Lachninae</taxon>
        <taxon>Cinara</taxon>
    </lineage>
</organism>
<dbReference type="GO" id="GO:0005886">
    <property type="term" value="C:plasma membrane"/>
    <property type="evidence" value="ECO:0007669"/>
    <property type="project" value="UniProtKB-SubCell"/>
</dbReference>
<reference evidence="4 5" key="1">
    <citation type="submission" date="2019-08" db="EMBL/GenBank/DDBJ databases">
        <authorList>
            <person name="Alioto T."/>
            <person name="Alioto T."/>
            <person name="Gomez Garrido J."/>
        </authorList>
    </citation>
    <scope>NUCLEOTIDE SEQUENCE [LARGE SCALE GENOMIC DNA]</scope>
</reference>
<comment type="similarity">
    <text evidence="2">Belongs to the peptidase M13 family.</text>
</comment>
<feature type="domain" description="Peptidase M13 N-terminal" evidence="3">
    <location>
        <begin position="3"/>
        <end position="63"/>
    </location>
</feature>
<gene>
    <name evidence="4" type="ORF">CINCED_3A025193</name>
</gene>
<sequence>MYNASNTLYVIREVFHGQLKKLTEEMINKIKTAFKDNFKNLHWMDKETQTKAEQKADAITDMISLSDCLIDLDQLYEKYRNLTISNDEYFSNNIRDIKFNLIHILNKFD</sequence>
<dbReference type="GO" id="GO:0016485">
    <property type="term" value="P:protein processing"/>
    <property type="evidence" value="ECO:0007669"/>
    <property type="project" value="TreeGrafter"/>
</dbReference>
<dbReference type="Gene3D" id="3.40.390.10">
    <property type="entry name" value="Collagenase (Catalytic Domain)"/>
    <property type="match status" value="1"/>
</dbReference>
<dbReference type="InterPro" id="IPR000718">
    <property type="entry name" value="Peptidase_M13"/>
</dbReference>
<dbReference type="Proteomes" id="UP000325440">
    <property type="component" value="Unassembled WGS sequence"/>
</dbReference>